<comment type="caution">
    <text evidence="2">The sequence shown here is derived from an EMBL/GenBank/DDBJ whole genome shotgun (WGS) entry which is preliminary data.</text>
</comment>
<organism evidence="2 3">
    <name type="scientific">Candidatus Amesbacteria bacterium RIFOXYB1_FULL_44_23</name>
    <dbReference type="NCBI Taxonomy" id="1797263"/>
    <lineage>
        <taxon>Bacteria</taxon>
        <taxon>Candidatus Amesiibacteriota</taxon>
    </lineage>
</organism>
<dbReference type="Proteomes" id="UP000176424">
    <property type="component" value="Unassembled WGS sequence"/>
</dbReference>
<gene>
    <name evidence="2" type="ORF">A2397_02710</name>
</gene>
<feature type="transmembrane region" description="Helical" evidence="1">
    <location>
        <begin position="146"/>
        <end position="169"/>
    </location>
</feature>
<feature type="transmembrane region" description="Helical" evidence="1">
    <location>
        <begin position="61"/>
        <end position="80"/>
    </location>
</feature>
<sequence>MLPLKIFKTIYSARLGKDFSLPLWSQIFSHVGSLCFFFFHLLSFQLFINKFSFPGWPAVDLWVLLFTFEIFTYLAFFLFWKGFNHTIRDVNTGGFDLIITKPVSTILITIFRGGGLHNLTCAFLGILFLFIHVVTNNLSVSPLSVIGFLFSLGFSLFTFLNLSLCFIALTFHFGKVTGLAYASFQVQEVYKYPSQIYQNSNLLFAVAFIFLSLFTTFPASILLGKYISLLNAGIYIGFSIAIYLLSRIIWSWSLHHYSSASS</sequence>
<feature type="transmembrane region" description="Helical" evidence="1">
    <location>
        <begin position="202"/>
        <end position="223"/>
    </location>
</feature>
<evidence type="ECO:0000313" key="3">
    <source>
        <dbReference type="Proteomes" id="UP000176424"/>
    </source>
</evidence>
<dbReference type="AlphaFoldDB" id="A0A1F4ZVE7"/>
<dbReference type="PANTHER" id="PTHR36833:SF1">
    <property type="entry name" value="INTEGRAL MEMBRANE TRANSPORT PROTEIN"/>
    <property type="match status" value="1"/>
</dbReference>
<keyword evidence="1" id="KW-0812">Transmembrane</keyword>
<feature type="transmembrane region" description="Helical" evidence="1">
    <location>
        <begin position="229"/>
        <end position="250"/>
    </location>
</feature>
<dbReference type="InterPro" id="IPR010390">
    <property type="entry name" value="ABC-2_transporter-like"/>
</dbReference>
<evidence type="ECO:0000256" key="1">
    <source>
        <dbReference type="SAM" id="Phobius"/>
    </source>
</evidence>
<evidence type="ECO:0000313" key="2">
    <source>
        <dbReference type="EMBL" id="OGD10260.1"/>
    </source>
</evidence>
<keyword evidence="1" id="KW-1133">Transmembrane helix</keyword>
<dbReference type="PANTHER" id="PTHR36833">
    <property type="entry name" value="SLR0610 PROTEIN-RELATED"/>
    <property type="match status" value="1"/>
</dbReference>
<accession>A0A1F4ZVE7</accession>
<feature type="transmembrane region" description="Helical" evidence="1">
    <location>
        <begin position="116"/>
        <end position="134"/>
    </location>
</feature>
<evidence type="ECO:0008006" key="4">
    <source>
        <dbReference type="Google" id="ProtNLM"/>
    </source>
</evidence>
<feature type="transmembrane region" description="Helical" evidence="1">
    <location>
        <begin position="21"/>
        <end position="41"/>
    </location>
</feature>
<dbReference type="EMBL" id="MEXR01000009">
    <property type="protein sequence ID" value="OGD10260.1"/>
    <property type="molecule type" value="Genomic_DNA"/>
</dbReference>
<reference evidence="2 3" key="1">
    <citation type="journal article" date="2016" name="Nat. Commun.">
        <title>Thousands of microbial genomes shed light on interconnected biogeochemical processes in an aquifer system.</title>
        <authorList>
            <person name="Anantharaman K."/>
            <person name="Brown C.T."/>
            <person name="Hug L.A."/>
            <person name="Sharon I."/>
            <person name="Castelle C.J."/>
            <person name="Probst A.J."/>
            <person name="Thomas B.C."/>
            <person name="Singh A."/>
            <person name="Wilkins M.J."/>
            <person name="Karaoz U."/>
            <person name="Brodie E.L."/>
            <person name="Williams K.H."/>
            <person name="Hubbard S.S."/>
            <person name="Banfield J.F."/>
        </authorList>
    </citation>
    <scope>NUCLEOTIDE SEQUENCE [LARGE SCALE GENOMIC DNA]</scope>
</reference>
<protein>
    <recommendedName>
        <fullName evidence="4">ABC transporter permease</fullName>
    </recommendedName>
</protein>
<keyword evidence="1" id="KW-0472">Membrane</keyword>
<proteinExistence type="predicted"/>
<name>A0A1F4ZVE7_9BACT</name>
<dbReference type="Pfam" id="PF06182">
    <property type="entry name" value="ABC2_membrane_6"/>
    <property type="match status" value="1"/>
</dbReference>
<dbReference type="STRING" id="1797263.A2397_02710"/>